<feature type="transmembrane region" description="Helical" evidence="1">
    <location>
        <begin position="35"/>
        <end position="56"/>
    </location>
</feature>
<name>A0A1F6X1K2_9BACT</name>
<proteinExistence type="predicted"/>
<reference evidence="2 3" key="1">
    <citation type="journal article" date="2016" name="Nat. Commun.">
        <title>Thousands of microbial genomes shed light on interconnected biogeochemical processes in an aquifer system.</title>
        <authorList>
            <person name="Anantharaman K."/>
            <person name="Brown C.T."/>
            <person name="Hug L.A."/>
            <person name="Sharon I."/>
            <person name="Castelle C.J."/>
            <person name="Probst A.J."/>
            <person name="Thomas B.C."/>
            <person name="Singh A."/>
            <person name="Wilkins M.J."/>
            <person name="Karaoz U."/>
            <person name="Brodie E.L."/>
            <person name="Williams K.H."/>
            <person name="Hubbard S.S."/>
            <person name="Banfield J.F."/>
        </authorList>
    </citation>
    <scope>NUCLEOTIDE SEQUENCE [LARGE SCALE GENOMIC DNA]</scope>
</reference>
<dbReference type="EMBL" id="MFUP01000007">
    <property type="protein sequence ID" value="OGI87981.1"/>
    <property type="molecule type" value="Genomic_DNA"/>
</dbReference>
<accession>A0A1F6X1K2</accession>
<keyword evidence="1" id="KW-1133">Transmembrane helix</keyword>
<organism evidence="2 3">
    <name type="scientific">Candidatus Nomurabacteria bacterium RIFCSPLOWO2_01_FULL_33_24</name>
    <dbReference type="NCBI Taxonomy" id="1801765"/>
    <lineage>
        <taxon>Bacteria</taxon>
        <taxon>Candidatus Nomuraibacteriota</taxon>
    </lineage>
</organism>
<keyword evidence="1" id="KW-0472">Membrane</keyword>
<gene>
    <name evidence="2" type="ORF">A2995_00750</name>
</gene>
<comment type="caution">
    <text evidence="2">The sequence shown here is derived from an EMBL/GenBank/DDBJ whole genome shotgun (WGS) entry which is preliminary data.</text>
</comment>
<dbReference type="Proteomes" id="UP000185809">
    <property type="component" value="Unassembled WGS sequence"/>
</dbReference>
<evidence type="ECO:0000256" key="1">
    <source>
        <dbReference type="SAM" id="Phobius"/>
    </source>
</evidence>
<keyword evidence="1" id="KW-0812">Transmembrane</keyword>
<protein>
    <submittedName>
        <fullName evidence="2">Uncharacterized protein</fullName>
    </submittedName>
</protein>
<sequence length="88" mass="9992">MLLVKKSITRILFFSVLYFKFKEVSGKLRMKVNKWLIVISVVIIIVPTIIMVTNVINAFNSAETARGKAMKALEKIESSETIPENSNF</sequence>
<evidence type="ECO:0000313" key="3">
    <source>
        <dbReference type="Proteomes" id="UP000185809"/>
    </source>
</evidence>
<evidence type="ECO:0000313" key="2">
    <source>
        <dbReference type="EMBL" id="OGI87981.1"/>
    </source>
</evidence>
<dbReference type="AlphaFoldDB" id="A0A1F6X1K2"/>